<dbReference type="AlphaFoldDB" id="A0A1M5FKS9"/>
<evidence type="ECO:0000313" key="6">
    <source>
        <dbReference type="EMBL" id="SHF92103.1"/>
    </source>
</evidence>
<dbReference type="Proteomes" id="UP000184164">
    <property type="component" value="Unassembled WGS sequence"/>
</dbReference>
<accession>A0A1M5FKS9</accession>
<name>A0A1M5FKS9_9BACT</name>
<dbReference type="Pfam" id="PF03050">
    <property type="entry name" value="DDE_Tnp_IS66"/>
    <property type="match status" value="1"/>
</dbReference>
<protein>
    <submittedName>
        <fullName evidence="6">Transposase</fullName>
    </submittedName>
</protein>
<dbReference type="InterPro" id="IPR052344">
    <property type="entry name" value="Transposase-related"/>
</dbReference>
<evidence type="ECO:0000256" key="2">
    <source>
        <dbReference type="SAM" id="MobiDB-lite"/>
    </source>
</evidence>
<sequence length="545" mass="63150">MSQNTDNEKLIQQLLQERDEMYCELSRLRQADDGYLEVLKAQNTEQEALINKQKARLQKQEEQLNKMADQLAWYRRRFWKASSERYIPSDPNQRKIDFDGLDLLPEEENLAQDADKELLAYKRKQPQKQKKKPVRLPLPEDLRREEETIEPEGIDDNWTRIGEEVTEVLEHKPGELYVRRIIRPKYAAKPTQQEQEVPAVQIASLPPLPLPRSNAGASLLAELLINKYQHHLPFHRQITIFKQIGVSLPASTINGWFQGSCDLLRALYFRLREVVIKSDYIQVDESTVPVVNNEKNKTVKAYLWMVRSVMKNLVFFHYDKGSRAQKVVVGLLHGFQGAIQTDGYEAYSIYEQKKGVLLLGCWAHARRKFEESLAEDKAGAGYALAQIAKLYQVETMATEQDMDNMQRAELRKRLAYPIMVAFEKWIVNYYPKVLPKSKMGRALSYTYSLFHRLSRYHLDGRYKIDNNLAENAIRPLALGRKNYLFCGNHDAAENAAVIYSLLGCCKAADVNPREWLTDVLTKIPVYNNDYSLDLADLLPHNWKNS</sequence>
<feature type="domain" description="Transposase TnpC homeodomain" evidence="4">
    <location>
        <begin position="69"/>
        <end position="146"/>
    </location>
</feature>
<dbReference type="InterPro" id="IPR039552">
    <property type="entry name" value="IS66_C"/>
</dbReference>
<reference evidence="6 7" key="1">
    <citation type="submission" date="2016-11" db="EMBL/GenBank/DDBJ databases">
        <authorList>
            <person name="Jaros S."/>
            <person name="Januszkiewicz K."/>
            <person name="Wedrychowicz H."/>
        </authorList>
    </citation>
    <scope>NUCLEOTIDE SEQUENCE [LARGE SCALE GENOMIC DNA]</scope>
    <source>
        <strain evidence="6 7">DSM 26910</strain>
    </source>
</reference>
<dbReference type="NCBIfam" id="NF033517">
    <property type="entry name" value="transpos_IS66"/>
    <property type="match status" value="1"/>
</dbReference>
<dbReference type="Pfam" id="PF13817">
    <property type="entry name" value="DDE_Tnp_IS66_C"/>
    <property type="match status" value="1"/>
</dbReference>
<feature type="region of interest" description="Disordered" evidence="2">
    <location>
        <begin position="121"/>
        <end position="150"/>
    </location>
</feature>
<feature type="coiled-coil region" evidence="1">
    <location>
        <begin position="11"/>
        <end position="77"/>
    </location>
</feature>
<dbReference type="OrthoDB" id="9760067at2"/>
<dbReference type="STRING" id="1484053.SAMN05444274_11324"/>
<evidence type="ECO:0000259" key="4">
    <source>
        <dbReference type="Pfam" id="PF13007"/>
    </source>
</evidence>
<dbReference type="EMBL" id="FQUM01000013">
    <property type="protein sequence ID" value="SHF92103.1"/>
    <property type="molecule type" value="Genomic_DNA"/>
</dbReference>
<dbReference type="Pfam" id="PF13007">
    <property type="entry name" value="LZ_Tnp_IS66"/>
    <property type="match status" value="1"/>
</dbReference>
<dbReference type="InterPro" id="IPR024463">
    <property type="entry name" value="Transposase_TnpC_homeodom"/>
</dbReference>
<dbReference type="InterPro" id="IPR004291">
    <property type="entry name" value="Transposase_IS66_central"/>
</dbReference>
<evidence type="ECO:0000259" key="3">
    <source>
        <dbReference type="Pfam" id="PF03050"/>
    </source>
</evidence>
<keyword evidence="7" id="KW-1185">Reference proteome</keyword>
<evidence type="ECO:0000256" key="1">
    <source>
        <dbReference type="SAM" id="Coils"/>
    </source>
</evidence>
<keyword evidence="1" id="KW-0175">Coiled coil</keyword>
<feature type="compositionally biased region" description="Basic residues" evidence="2">
    <location>
        <begin position="121"/>
        <end position="134"/>
    </location>
</feature>
<gene>
    <name evidence="6" type="ORF">SAMN05444274_11324</name>
</gene>
<dbReference type="RefSeq" id="WP_073003348.1">
    <property type="nucleotide sequence ID" value="NZ_FQUM01000013.1"/>
</dbReference>
<feature type="domain" description="Transposase IS66 central" evidence="3">
    <location>
        <begin position="213"/>
        <end position="493"/>
    </location>
</feature>
<dbReference type="PANTHER" id="PTHR33678">
    <property type="entry name" value="BLL1576 PROTEIN"/>
    <property type="match status" value="1"/>
</dbReference>
<proteinExistence type="predicted"/>
<feature type="domain" description="Transposase IS66 C-terminal" evidence="5">
    <location>
        <begin position="500"/>
        <end position="540"/>
    </location>
</feature>
<organism evidence="6 7">
    <name type="scientific">Mariniphaga anaerophila</name>
    <dbReference type="NCBI Taxonomy" id="1484053"/>
    <lineage>
        <taxon>Bacteria</taxon>
        <taxon>Pseudomonadati</taxon>
        <taxon>Bacteroidota</taxon>
        <taxon>Bacteroidia</taxon>
        <taxon>Marinilabiliales</taxon>
        <taxon>Prolixibacteraceae</taxon>
        <taxon>Mariniphaga</taxon>
    </lineage>
</organism>
<evidence type="ECO:0000259" key="5">
    <source>
        <dbReference type="Pfam" id="PF13817"/>
    </source>
</evidence>
<evidence type="ECO:0000313" key="7">
    <source>
        <dbReference type="Proteomes" id="UP000184164"/>
    </source>
</evidence>
<dbReference type="PANTHER" id="PTHR33678:SF1">
    <property type="entry name" value="BLL1576 PROTEIN"/>
    <property type="match status" value="1"/>
</dbReference>